<reference evidence="20" key="1">
    <citation type="submission" date="2020-10" db="EMBL/GenBank/DDBJ databases">
        <authorList>
            <person name="Gilroy R."/>
        </authorList>
    </citation>
    <scope>NUCLEOTIDE SEQUENCE</scope>
    <source>
        <strain evidence="20">CHK199-13235</strain>
    </source>
</reference>
<evidence type="ECO:0000313" key="21">
    <source>
        <dbReference type="Proteomes" id="UP000824002"/>
    </source>
</evidence>
<feature type="binding site" evidence="13">
    <location>
        <position position="252"/>
    </location>
    <ligand>
        <name>sn-glycerol 3-phosphate</name>
        <dbReference type="ChEBI" id="CHEBI:57597"/>
    </ligand>
</feature>
<evidence type="ECO:0000256" key="5">
    <source>
        <dbReference type="ARBA" id="ARBA00023027"/>
    </source>
</evidence>
<evidence type="ECO:0000256" key="9">
    <source>
        <dbReference type="ARBA" id="ARBA00052716"/>
    </source>
</evidence>
<evidence type="ECO:0000313" key="20">
    <source>
        <dbReference type="EMBL" id="HIS76149.1"/>
    </source>
</evidence>
<comment type="similarity">
    <text evidence="1 13 17">Belongs to the NAD-dependent glycerol-3-phosphate dehydrogenase family.</text>
</comment>
<keyword evidence="13" id="KW-0547">Nucleotide-binding</keyword>
<dbReference type="GO" id="GO:0046167">
    <property type="term" value="P:glycerol-3-phosphate biosynthetic process"/>
    <property type="evidence" value="ECO:0007669"/>
    <property type="project" value="UniProtKB-UniRule"/>
</dbReference>
<evidence type="ECO:0000256" key="16">
    <source>
        <dbReference type="PIRSR" id="PIRSR000114-3"/>
    </source>
</evidence>
<comment type="catalytic activity">
    <reaction evidence="13">
        <text>sn-glycerol 3-phosphate + NAD(+) = dihydroxyacetone phosphate + NADH + H(+)</text>
        <dbReference type="Rhea" id="RHEA:11092"/>
        <dbReference type="ChEBI" id="CHEBI:15378"/>
        <dbReference type="ChEBI" id="CHEBI:57540"/>
        <dbReference type="ChEBI" id="CHEBI:57597"/>
        <dbReference type="ChEBI" id="CHEBI:57642"/>
        <dbReference type="ChEBI" id="CHEBI:57945"/>
        <dbReference type="EC" id="1.1.1.94"/>
    </reaction>
</comment>
<evidence type="ECO:0000256" key="10">
    <source>
        <dbReference type="ARBA" id="ARBA00066687"/>
    </source>
</evidence>
<evidence type="ECO:0000256" key="12">
    <source>
        <dbReference type="ARBA" id="ARBA00080511"/>
    </source>
</evidence>
<dbReference type="Gene3D" id="3.40.50.720">
    <property type="entry name" value="NAD(P)-binding Rossmann-like Domain"/>
    <property type="match status" value="1"/>
</dbReference>
<sequence length="338" mass="35638">MAKIVILGTGGFGTSLAVMCRKFGHDVTLWGKFPEEIAEIRRNGENKKLLPGVPVEPSIELTTEISAAAGAECVLFAVPSFAVRETAKAVSPHLKAGTVLANVGKGLEKGSHKRLSQVISEEIPGFDIVALSGPSHAEEVARGVPTTVVAACENRKSAEYIQETLSNPTFRIYVSDDVTGVELSGALKNIIAVCAGICDGMNLGDNARAALITRGLAEIARLGLAMGAKRATFSGLAGVGDLIVTCTSMHSRNHRAGILIGQGVPPKEAIARIGMTVEGCIAAGTAWELAQEKGVTMPIVEQLQLVLTEGKDPKQAVSDLMNRPSRHEDESVWLEQVL</sequence>
<evidence type="ECO:0000256" key="14">
    <source>
        <dbReference type="PIRSR" id="PIRSR000114-1"/>
    </source>
</evidence>
<dbReference type="InterPro" id="IPR036291">
    <property type="entry name" value="NAD(P)-bd_dom_sf"/>
</dbReference>
<dbReference type="GO" id="GO:0046168">
    <property type="term" value="P:glycerol-3-phosphate catabolic process"/>
    <property type="evidence" value="ECO:0007669"/>
    <property type="project" value="InterPro"/>
</dbReference>
<keyword evidence="7 13" id="KW-0594">Phospholipid biosynthesis</keyword>
<name>A0A9D1JZ20_9FIRM</name>
<feature type="binding site" evidence="13">
    <location>
        <position position="252"/>
    </location>
    <ligand>
        <name>NADPH</name>
        <dbReference type="ChEBI" id="CHEBI:57783"/>
    </ligand>
</feature>
<feature type="binding site" evidence="13">
    <location>
        <position position="137"/>
    </location>
    <ligand>
        <name>NADPH</name>
        <dbReference type="ChEBI" id="CHEBI:57783"/>
    </ligand>
</feature>
<dbReference type="FunFam" id="1.10.1040.10:FF:000001">
    <property type="entry name" value="Glycerol-3-phosphate dehydrogenase [NAD(P)+]"/>
    <property type="match status" value="1"/>
</dbReference>
<keyword evidence="4 13" id="KW-0560">Oxidoreductase</keyword>
<keyword evidence="6 13" id="KW-0443">Lipid metabolism</keyword>
<evidence type="ECO:0000256" key="2">
    <source>
        <dbReference type="ARBA" id="ARBA00022516"/>
    </source>
</evidence>
<reference evidence="20" key="2">
    <citation type="journal article" date="2021" name="PeerJ">
        <title>Extensive microbial diversity within the chicken gut microbiome revealed by metagenomics and culture.</title>
        <authorList>
            <person name="Gilroy R."/>
            <person name="Ravi A."/>
            <person name="Getino M."/>
            <person name="Pursley I."/>
            <person name="Horton D.L."/>
            <person name="Alikhan N.F."/>
            <person name="Baker D."/>
            <person name="Gharbi K."/>
            <person name="Hall N."/>
            <person name="Watson M."/>
            <person name="Adriaenssens E.M."/>
            <person name="Foster-Nyarko E."/>
            <person name="Jarju S."/>
            <person name="Secka A."/>
            <person name="Antonio M."/>
            <person name="Oren A."/>
            <person name="Chaudhuri R.R."/>
            <person name="La Ragione R."/>
            <person name="Hildebrand F."/>
            <person name="Pallen M.J."/>
        </authorList>
    </citation>
    <scope>NUCLEOTIDE SEQUENCE</scope>
    <source>
        <strain evidence="20">CHK199-13235</strain>
    </source>
</reference>
<dbReference type="Proteomes" id="UP000824002">
    <property type="component" value="Unassembled WGS sequence"/>
</dbReference>
<dbReference type="GO" id="GO:0047952">
    <property type="term" value="F:glycerol-3-phosphate dehydrogenase [NAD(P)+] activity"/>
    <property type="evidence" value="ECO:0007669"/>
    <property type="project" value="UniProtKB-UniRule"/>
</dbReference>
<proteinExistence type="inferred from homology"/>
<dbReference type="InterPro" id="IPR013328">
    <property type="entry name" value="6PGD_dom2"/>
</dbReference>
<dbReference type="Pfam" id="PF07479">
    <property type="entry name" value="NAD_Gly3P_dh_C"/>
    <property type="match status" value="1"/>
</dbReference>
<organism evidence="20 21">
    <name type="scientific">Candidatus Merdivicinus excrementipullorum</name>
    <dbReference type="NCBI Taxonomy" id="2840867"/>
    <lineage>
        <taxon>Bacteria</taxon>
        <taxon>Bacillati</taxon>
        <taxon>Bacillota</taxon>
        <taxon>Clostridia</taxon>
        <taxon>Eubacteriales</taxon>
        <taxon>Oscillospiraceae</taxon>
        <taxon>Oscillospiraceae incertae sedis</taxon>
        <taxon>Candidatus Merdivicinus</taxon>
    </lineage>
</organism>
<evidence type="ECO:0000259" key="19">
    <source>
        <dbReference type="Pfam" id="PF07479"/>
    </source>
</evidence>
<feature type="binding site" evidence="13">
    <location>
        <position position="133"/>
    </location>
    <ligand>
        <name>sn-glycerol 3-phosphate</name>
        <dbReference type="ChEBI" id="CHEBI:57597"/>
    </ligand>
</feature>
<dbReference type="Pfam" id="PF01210">
    <property type="entry name" value="NAD_Gly3P_dh_N"/>
    <property type="match status" value="1"/>
</dbReference>
<feature type="active site" description="Proton acceptor" evidence="13 14">
    <location>
        <position position="188"/>
    </location>
</feature>
<feature type="binding site" evidence="13">
    <location>
        <position position="253"/>
    </location>
    <ligand>
        <name>sn-glycerol 3-phosphate</name>
        <dbReference type="ChEBI" id="CHEBI:57597"/>
    </ligand>
</feature>
<evidence type="ECO:0000256" key="6">
    <source>
        <dbReference type="ARBA" id="ARBA00023098"/>
    </source>
</evidence>
<dbReference type="GO" id="GO:0005975">
    <property type="term" value="P:carbohydrate metabolic process"/>
    <property type="evidence" value="ECO:0007669"/>
    <property type="project" value="InterPro"/>
</dbReference>
<dbReference type="PROSITE" id="PS00957">
    <property type="entry name" value="NAD_G3PDH"/>
    <property type="match status" value="1"/>
</dbReference>
<evidence type="ECO:0000256" key="3">
    <source>
        <dbReference type="ARBA" id="ARBA00022857"/>
    </source>
</evidence>
<feature type="binding site" evidence="13">
    <location>
        <position position="12"/>
    </location>
    <ligand>
        <name>NADPH</name>
        <dbReference type="ChEBI" id="CHEBI:57783"/>
    </ligand>
</feature>
<dbReference type="Gene3D" id="1.10.1040.10">
    <property type="entry name" value="N-(1-d-carboxylethyl)-l-norvaline Dehydrogenase, domain 2"/>
    <property type="match status" value="1"/>
</dbReference>
<evidence type="ECO:0000256" key="13">
    <source>
        <dbReference type="HAMAP-Rule" id="MF_00394"/>
    </source>
</evidence>
<gene>
    <name evidence="13" type="primary">gpsA</name>
    <name evidence="20" type="ORF">IAB51_04985</name>
</gene>
<evidence type="ECO:0000256" key="17">
    <source>
        <dbReference type="RuleBase" id="RU000437"/>
    </source>
</evidence>
<comment type="caution">
    <text evidence="13">Lacks conserved residue(s) required for the propagation of feature annotation.</text>
</comment>
<dbReference type="GO" id="GO:0005829">
    <property type="term" value="C:cytosol"/>
    <property type="evidence" value="ECO:0007669"/>
    <property type="project" value="TreeGrafter"/>
</dbReference>
<evidence type="ECO:0000256" key="7">
    <source>
        <dbReference type="ARBA" id="ARBA00023209"/>
    </source>
</evidence>
<feature type="binding site" evidence="13">
    <location>
        <position position="251"/>
    </location>
    <ligand>
        <name>sn-glycerol 3-phosphate</name>
        <dbReference type="ChEBI" id="CHEBI:57597"/>
    </ligand>
</feature>
<comment type="pathway">
    <text evidence="13">Membrane lipid metabolism; glycerophospholipid metabolism.</text>
</comment>
<dbReference type="InterPro" id="IPR008927">
    <property type="entry name" value="6-PGluconate_DH-like_C_sf"/>
</dbReference>
<keyword evidence="3 13" id="KW-0521">NADP</keyword>
<comment type="catalytic activity">
    <reaction evidence="9">
        <text>sn-glycerol 3-phosphate + NADP(+) = dihydroxyacetone phosphate + NADPH + H(+)</text>
        <dbReference type="Rhea" id="RHEA:11096"/>
        <dbReference type="ChEBI" id="CHEBI:15378"/>
        <dbReference type="ChEBI" id="CHEBI:57597"/>
        <dbReference type="ChEBI" id="CHEBI:57642"/>
        <dbReference type="ChEBI" id="CHEBI:57783"/>
        <dbReference type="ChEBI" id="CHEBI:58349"/>
        <dbReference type="EC" id="1.1.1.94"/>
    </reaction>
    <physiologicalReaction direction="right-to-left" evidence="9">
        <dbReference type="Rhea" id="RHEA:11098"/>
    </physiologicalReaction>
</comment>
<dbReference type="PRINTS" id="PR00077">
    <property type="entry name" value="GPDHDRGNASE"/>
</dbReference>
<feature type="binding site" evidence="13">
    <location>
        <position position="32"/>
    </location>
    <ligand>
        <name>NADPH</name>
        <dbReference type="ChEBI" id="CHEBI:57783"/>
    </ligand>
</feature>
<dbReference type="EC" id="1.1.1.94" evidence="10 13"/>
<dbReference type="GO" id="GO:0051287">
    <property type="term" value="F:NAD binding"/>
    <property type="evidence" value="ECO:0007669"/>
    <property type="project" value="InterPro"/>
</dbReference>
<evidence type="ECO:0000256" key="8">
    <source>
        <dbReference type="ARBA" id="ARBA00023264"/>
    </source>
</evidence>
<accession>A0A9D1JZ20</accession>
<keyword evidence="8 13" id="KW-1208">Phospholipid metabolism</keyword>
<evidence type="ECO:0000256" key="15">
    <source>
        <dbReference type="PIRSR" id="PIRSR000114-2"/>
    </source>
</evidence>
<dbReference type="InterPro" id="IPR006168">
    <property type="entry name" value="G3P_DH_NAD-dep"/>
</dbReference>
<feature type="binding site" evidence="13">
    <location>
        <position position="135"/>
    </location>
    <ligand>
        <name>sn-glycerol 3-phosphate</name>
        <dbReference type="ChEBI" id="CHEBI:57597"/>
    </ligand>
</feature>
<feature type="binding site" evidence="16">
    <location>
        <begin position="8"/>
        <end position="13"/>
    </location>
    <ligand>
        <name>NAD(+)</name>
        <dbReference type="ChEBI" id="CHEBI:57540"/>
    </ligand>
</feature>
<dbReference type="NCBIfam" id="NF000942">
    <property type="entry name" value="PRK00094.1-4"/>
    <property type="match status" value="1"/>
</dbReference>
<evidence type="ECO:0000259" key="18">
    <source>
        <dbReference type="Pfam" id="PF01210"/>
    </source>
</evidence>
<dbReference type="HAMAP" id="MF_00394">
    <property type="entry name" value="NAD_Glyc3P_dehydrog"/>
    <property type="match status" value="1"/>
</dbReference>
<dbReference type="SUPFAM" id="SSF51735">
    <property type="entry name" value="NAD(P)-binding Rossmann-fold domains"/>
    <property type="match status" value="1"/>
</dbReference>
<feature type="binding site" evidence="16">
    <location>
        <position position="137"/>
    </location>
    <ligand>
        <name>NAD(+)</name>
        <dbReference type="ChEBI" id="CHEBI:57540"/>
    </ligand>
</feature>
<dbReference type="AlphaFoldDB" id="A0A9D1JZ20"/>
<comment type="subcellular location">
    <subcellularLocation>
        <location evidence="13">Cytoplasm</location>
    </subcellularLocation>
</comment>
<dbReference type="InterPro" id="IPR011128">
    <property type="entry name" value="G3P_DH_NAD-dep_N"/>
</dbReference>
<feature type="domain" description="Glycerol-3-phosphate dehydrogenase NAD-dependent C-terminal" evidence="19">
    <location>
        <begin position="177"/>
        <end position="317"/>
    </location>
</feature>
<keyword evidence="5 13" id="KW-0520">NAD</keyword>
<protein>
    <recommendedName>
        <fullName evidence="11 13">Glycerol-3-phosphate dehydrogenase [NAD(P)+]</fullName>
        <ecNumber evidence="10 13">1.1.1.94</ecNumber>
    </recommendedName>
    <alternativeName>
        <fullName evidence="13">NAD(P)(+)-dependent glycerol-3-phosphate dehydrogenase</fullName>
    </alternativeName>
    <alternativeName>
        <fullName evidence="12 13">NAD(P)H-dependent dihydroxyacetone-phosphate reductase</fullName>
    </alternativeName>
</protein>
<feature type="binding site" evidence="15">
    <location>
        <begin position="252"/>
        <end position="253"/>
    </location>
    <ligand>
        <name>substrate</name>
    </ligand>
</feature>
<dbReference type="PANTHER" id="PTHR11728">
    <property type="entry name" value="GLYCEROL-3-PHOSPHATE DEHYDROGENASE"/>
    <property type="match status" value="1"/>
</dbReference>
<dbReference type="GO" id="GO:0006650">
    <property type="term" value="P:glycerophospholipid metabolic process"/>
    <property type="evidence" value="ECO:0007669"/>
    <property type="project" value="UniProtKB-UniRule"/>
</dbReference>
<feature type="domain" description="Glycerol-3-phosphate dehydrogenase NAD-dependent N-terminal" evidence="18">
    <location>
        <begin position="3"/>
        <end position="157"/>
    </location>
</feature>
<dbReference type="EMBL" id="DVJP01000035">
    <property type="protein sequence ID" value="HIS76149.1"/>
    <property type="molecule type" value="Genomic_DNA"/>
</dbReference>
<dbReference type="NCBIfam" id="NF000940">
    <property type="entry name" value="PRK00094.1-2"/>
    <property type="match status" value="1"/>
</dbReference>
<feature type="binding site" evidence="16">
    <location>
        <position position="252"/>
    </location>
    <ligand>
        <name>NAD(+)</name>
        <dbReference type="ChEBI" id="CHEBI:57540"/>
    </ligand>
</feature>
<dbReference type="GO" id="GO:0008654">
    <property type="term" value="P:phospholipid biosynthetic process"/>
    <property type="evidence" value="ECO:0007669"/>
    <property type="project" value="UniProtKB-KW"/>
</dbReference>
<keyword evidence="13" id="KW-0963">Cytoplasm</keyword>
<keyword evidence="2 13" id="KW-0444">Lipid biosynthesis</keyword>
<feature type="binding site" evidence="13">
    <location>
        <position position="188"/>
    </location>
    <ligand>
        <name>sn-glycerol 3-phosphate</name>
        <dbReference type="ChEBI" id="CHEBI:57597"/>
    </ligand>
</feature>
<feature type="binding site" evidence="13">
    <location>
        <position position="241"/>
    </location>
    <ligand>
        <name>sn-glycerol 3-phosphate</name>
        <dbReference type="ChEBI" id="CHEBI:57597"/>
    </ligand>
</feature>
<evidence type="ECO:0000256" key="1">
    <source>
        <dbReference type="ARBA" id="ARBA00011009"/>
    </source>
</evidence>
<comment type="function">
    <text evidence="13">Catalyzes the reduction of the glycolytic intermediate dihydroxyacetone phosphate (DHAP) to sn-glycerol 3-phosphate (G3P), the key precursor for phospholipid synthesis.</text>
</comment>
<dbReference type="PIRSF" id="PIRSF000114">
    <property type="entry name" value="Glycerol-3-P_dh"/>
    <property type="match status" value="1"/>
</dbReference>
<evidence type="ECO:0000256" key="11">
    <source>
        <dbReference type="ARBA" id="ARBA00069372"/>
    </source>
</evidence>
<feature type="binding site" evidence="13">
    <location>
        <position position="105"/>
    </location>
    <ligand>
        <name>NADPH</name>
        <dbReference type="ChEBI" id="CHEBI:57783"/>
    </ligand>
</feature>
<feature type="binding site" evidence="15">
    <location>
        <position position="105"/>
    </location>
    <ligand>
        <name>substrate</name>
    </ligand>
</feature>
<evidence type="ECO:0000256" key="4">
    <source>
        <dbReference type="ARBA" id="ARBA00023002"/>
    </source>
</evidence>
<feature type="binding site" evidence="13">
    <location>
        <position position="278"/>
    </location>
    <ligand>
        <name>NADPH</name>
        <dbReference type="ChEBI" id="CHEBI:57783"/>
    </ligand>
</feature>
<dbReference type="FunFam" id="3.40.50.720:FF:000019">
    <property type="entry name" value="Glycerol-3-phosphate dehydrogenase [NAD(P)+]"/>
    <property type="match status" value="1"/>
</dbReference>
<dbReference type="PANTHER" id="PTHR11728:SF1">
    <property type="entry name" value="GLYCEROL-3-PHOSPHATE DEHYDROGENASE [NAD(+)] 2, CHLOROPLASTIC"/>
    <property type="match status" value="1"/>
</dbReference>
<dbReference type="InterPro" id="IPR006109">
    <property type="entry name" value="G3P_DH_NAD-dep_C"/>
</dbReference>
<feature type="binding site" evidence="13">
    <location>
        <position position="105"/>
    </location>
    <ligand>
        <name>sn-glycerol 3-phosphate</name>
        <dbReference type="ChEBI" id="CHEBI:57597"/>
    </ligand>
</feature>
<dbReference type="SUPFAM" id="SSF48179">
    <property type="entry name" value="6-phosphogluconate dehydrogenase C-terminal domain-like"/>
    <property type="match status" value="1"/>
</dbReference>
<comment type="caution">
    <text evidence="20">The sequence shown here is derived from an EMBL/GenBank/DDBJ whole genome shotgun (WGS) entry which is preliminary data.</text>
</comment>